<dbReference type="Pfam" id="PF09608">
    <property type="entry name" value="Alph_Pro_TM"/>
    <property type="match status" value="1"/>
</dbReference>
<keyword evidence="4" id="KW-1185">Reference proteome</keyword>
<dbReference type="Proteomes" id="UP000238338">
    <property type="component" value="Unassembled WGS sequence"/>
</dbReference>
<dbReference type="AlphaFoldDB" id="A0A2S8S7G8"/>
<proteinExistence type="predicted"/>
<reference evidence="3 4" key="1">
    <citation type="submission" date="2018-02" db="EMBL/GenBank/DDBJ databases">
        <title>Genomic Encyclopedia of Archaeal and Bacterial Type Strains, Phase II (KMG-II): from individual species to whole genera.</title>
        <authorList>
            <person name="Goeker M."/>
        </authorList>
    </citation>
    <scope>NUCLEOTIDE SEQUENCE [LARGE SCALE GENOMIC DNA]</scope>
    <source>
        <strain evidence="3 4">DSM 18921</strain>
    </source>
</reference>
<sequence length="252" mass="27633">MRRLALLAALLLAPPATAQEEVVSGLSNDSVSITANFDGSDILIYGAVKREQPIPATGLDVIITVEGPSEPVTVRRKSREAGIWVNTASVEIDRAPSFYAVETTGPLDKILYQTEDLRHSISPRQMIRSVGAPNYISDSAAFTDALIRLREKDGLYAIHEGAVTLKAETLFSTQIDLPANLIEGAYRTRIFLMRDRSVIASDETVIDVRKVGLERWLYDLAREQATIYAILALVLASFAGWAASAVFRLIRS</sequence>
<protein>
    <submittedName>
        <fullName evidence="3">Uncharacterized protein (TIGR02186 family)</fullName>
    </submittedName>
</protein>
<gene>
    <name evidence="3" type="ORF">LX70_02329</name>
</gene>
<comment type="caution">
    <text evidence="3">The sequence shown here is derived from an EMBL/GenBank/DDBJ whole genome shotgun (WGS) entry which is preliminary data.</text>
</comment>
<keyword evidence="1" id="KW-0812">Transmembrane</keyword>
<accession>A0A2S8S7G8</accession>
<feature type="transmembrane region" description="Helical" evidence="1">
    <location>
        <begin position="227"/>
        <end position="250"/>
    </location>
</feature>
<evidence type="ECO:0000313" key="3">
    <source>
        <dbReference type="EMBL" id="PQV56755.1"/>
    </source>
</evidence>
<evidence type="ECO:0000313" key="4">
    <source>
        <dbReference type="Proteomes" id="UP000238338"/>
    </source>
</evidence>
<dbReference type="RefSeq" id="WP_211301707.1">
    <property type="nucleotide sequence ID" value="NZ_PVEP01000004.1"/>
</dbReference>
<feature type="chain" id="PRO_5015536455" evidence="2">
    <location>
        <begin position="19"/>
        <end position="252"/>
    </location>
</feature>
<dbReference type="EMBL" id="PVEP01000004">
    <property type="protein sequence ID" value="PQV56755.1"/>
    <property type="molecule type" value="Genomic_DNA"/>
</dbReference>
<evidence type="ECO:0000256" key="2">
    <source>
        <dbReference type="SAM" id="SignalP"/>
    </source>
</evidence>
<keyword evidence="1" id="KW-0472">Membrane</keyword>
<keyword evidence="1" id="KW-1133">Transmembrane helix</keyword>
<feature type="signal peptide" evidence="2">
    <location>
        <begin position="1"/>
        <end position="18"/>
    </location>
</feature>
<organism evidence="3 4">
    <name type="scientific">Albidovulum denitrificans</name>
    <dbReference type="NCBI Taxonomy" id="404881"/>
    <lineage>
        <taxon>Bacteria</taxon>
        <taxon>Pseudomonadati</taxon>
        <taxon>Pseudomonadota</taxon>
        <taxon>Alphaproteobacteria</taxon>
        <taxon>Rhodobacterales</taxon>
        <taxon>Paracoccaceae</taxon>
        <taxon>Albidovulum</taxon>
    </lineage>
</organism>
<evidence type="ECO:0000256" key="1">
    <source>
        <dbReference type="SAM" id="Phobius"/>
    </source>
</evidence>
<keyword evidence="2" id="KW-0732">Signal</keyword>
<dbReference type="InterPro" id="IPR019088">
    <property type="entry name" value="CHP02186-rel_TM"/>
</dbReference>
<name>A0A2S8S7G8_9RHOB</name>